<accession>A1BFZ5</accession>
<proteinExistence type="predicted"/>
<sequence length="130" mass="14952">MSKAFAIDFEWLERFTPDEAERFTFADIKITVGGVLITERALLRLVGDRLYSPDTDKFLPVTTVNTARQKFQRAFAQEFLCPSNALKDFIGEDFGEEKLDEAAHYFNVSTRVIETTLVNKGFIDRRSLFD</sequence>
<keyword evidence="2" id="KW-1185">Reference proteome</keyword>
<evidence type="ECO:0008006" key="3">
    <source>
        <dbReference type="Google" id="ProtNLM"/>
    </source>
</evidence>
<dbReference type="RefSeq" id="WP_011745145.1">
    <property type="nucleotide sequence ID" value="NC_008639.1"/>
</dbReference>
<dbReference type="HOGENOM" id="CLU_1936052_0_0_10"/>
<organism evidence="1 2">
    <name type="scientific">Chlorobium phaeobacteroides (strain DSM 266 / SMG 266 / 2430)</name>
    <dbReference type="NCBI Taxonomy" id="290317"/>
    <lineage>
        <taxon>Bacteria</taxon>
        <taxon>Pseudomonadati</taxon>
        <taxon>Chlorobiota</taxon>
        <taxon>Chlorobiia</taxon>
        <taxon>Chlorobiales</taxon>
        <taxon>Chlorobiaceae</taxon>
        <taxon>Chlorobium/Pelodictyon group</taxon>
        <taxon>Chlorobium</taxon>
    </lineage>
</organism>
<evidence type="ECO:0000313" key="2">
    <source>
        <dbReference type="Proteomes" id="UP000008701"/>
    </source>
</evidence>
<dbReference type="AlphaFoldDB" id="A1BFZ5"/>
<gene>
    <name evidence="1" type="ordered locus">Cpha266_1289</name>
</gene>
<evidence type="ECO:0000313" key="1">
    <source>
        <dbReference type="EMBL" id="ABL65322.1"/>
    </source>
</evidence>
<protein>
    <recommendedName>
        <fullName evidence="3">IrrE N-terminal-like domain-containing protein</fullName>
    </recommendedName>
</protein>
<dbReference type="Proteomes" id="UP000008701">
    <property type="component" value="Chromosome"/>
</dbReference>
<name>A1BFZ5_CHLPD</name>
<reference evidence="1 2" key="1">
    <citation type="submission" date="2006-12" db="EMBL/GenBank/DDBJ databases">
        <title>Complete sequence of Chlorobium phaeobacteroides DSM 266.</title>
        <authorList>
            <consortium name="US DOE Joint Genome Institute"/>
            <person name="Copeland A."/>
            <person name="Lucas S."/>
            <person name="Lapidus A."/>
            <person name="Barry K."/>
            <person name="Detter J.C."/>
            <person name="Glavina del Rio T."/>
            <person name="Hammon N."/>
            <person name="Israni S."/>
            <person name="Pitluck S."/>
            <person name="Goltsman E."/>
            <person name="Schmutz J."/>
            <person name="Larimer F."/>
            <person name="Land M."/>
            <person name="Hauser L."/>
            <person name="Mikhailova N."/>
            <person name="Li T."/>
            <person name="Overmann J."/>
            <person name="Bryant D.A."/>
            <person name="Richardson P."/>
        </authorList>
    </citation>
    <scope>NUCLEOTIDE SEQUENCE [LARGE SCALE GENOMIC DNA]</scope>
    <source>
        <strain evidence="1 2">DSM 266</strain>
    </source>
</reference>
<dbReference type="OrthoDB" id="596881at2"/>
<dbReference type="eggNOG" id="ENOG502ZAC1">
    <property type="taxonomic scope" value="Bacteria"/>
</dbReference>
<dbReference type="KEGG" id="cph:Cpha266_1289"/>
<dbReference type="STRING" id="290317.Cpha266_1289"/>
<dbReference type="EMBL" id="CP000492">
    <property type="protein sequence ID" value="ABL65322.1"/>
    <property type="molecule type" value="Genomic_DNA"/>
</dbReference>